<reference evidence="1" key="1">
    <citation type="submission" date="2023-05" db="EMBL/GenBank/DDBJ databases">
        <authorList>
            <person name="Stuckert A."/>
        </authorList>
    </citation>
    <scope>NUCLEOTIDE SEQUENCE</scope>
</reference>
<dbReference type="EMBL" id="CATNWA010013358">
    <property type="protein sequence ID" value="CAI9564997.1"/>
    <property type="molecule type" value="Genomic_DNA"/>
</dbReference>
<accession>A0ABN9D057</accession>
<comment type="caution">
    <text evidence="1">The sequence shown here is derived from an EMBL/GenBank/DDBJ whole genome shotgun (WGS) entry which is preliminary data.</text>
</comment>
<sequence>MFDPPLLPVTPSYFLIGHIVWSHSAHAQFCVYC</sequence>
<name>A0ABN9D057_9NEOB</name>
<evidence type="ECO:0000313" key="1">
    <source>
        <dbReference type="EMBL" id="CAI9564997.1"/>
    </source>
</evidence>
<protein>
    <submittedName>
        <fullName evidence="1">Uncharacterized protein</fullName>
    </submittedName>
</protein>
<dbReference type="Proteomes" id="UP001162483">
    <property type="component" value="Unassembled WGS sequence"/>
</dbReference>
<keyword evidence="2" id="KW-1185">Reference proteome</keyword>
<proteinExistence type="predicted"/>
<gene>
    <name evidence="1" type="ORF">SPARVUS_LOCUS6009697</name>
</gene>
<evidence type="ECO:0000313" key="2">
    <source>
        <dbReference type="Proteomes" id="UP001162483"/>
    </source>
</evidence>
<organism evidence="1 2">
    <name type="scientific">Staurois parvus</name>
    <dbReference type="NCBI Taxonomy" id="386267"/>
    <lineage>
        <taxon>Eukaryota</taxon>
        <taxon>Metazoa</taxon>
        <taxon>Chordata</taxon>
        <taxon>Craniata</taxon>
        <taxon>Vertebrata</taxon>
        <taxon>Euteleostomi</taxon>
        <taxon>Amphibia</taxon>
        <taxon>Batrachia</taxon>
        <taxon>Anura</taxon>
        <taxon>Neobatrachia</taxon>
        <taxon>Ranoidea</taxon>
        <taxon>Ranidae</taxon>
        <taxon>Staurois</taxon>
    </lineage>
</organism>